<accession>A0ABX5L3H3</accession>
<proteinExistence type="predicted"/>
<organism evidence="1 2">
    <name type="scientific">Ignatzschineria cameli</name>
    <dbReference type="NCBI Taxonomy" id="2182793"/>
    <lineage>
        <taxon>Bacteria</taxon>
        <taxon>Pseudomonadati</taxon>
        <taxon>Pseudomonadota</taxon>
        <taxon>Gammaproteobacteria</taxon>
        <taxon>Cardiobacteriales</taxon>
        <taxon>Ignatzschineriaceae</taxon>
        <taxon>Ignatzschineria</taxon>
    </lineage>
</organism>
<dbReference type="EMBL" id="QEWV01000003">
    <property type="protein sequence ID" value="PWD93047.1"/>
    <property type="molecule type" value="Genomic_DNA"/>
</dbReference>
<comment type="caution">
    <text evidence="1">The sequence shown here is derived from an EMBL/GenBank/DDBJ whole genome shotgun (WGS) entry which is preliminary data.</text>
</comment>
<evidence type="ECO:0000313" key="2">
    <source>
        <dbReference type="Proteomes" id="UP000245217"/>
    </source>
</evidence>
<gene>
    <name evidence="1" type="ORF">DC078_04310</name>
</gene>
<evidence type="ECO:0000313" key="1">
    <source>
        <dbReference type="EMBL" id="PWD93047.1"/>
    </source>
</evidence>
<sequence length="98" mass="10954">MNNSKNVLTRHYHKKAKSFHKVMAKLLDADIGVYTVDFAKKSILVERPDGEQAKKLGFKVVLLNAFNVPEATINGWKINWQAKAPIIETTSTRLGGAM</sequence>
<name>A0ABX5L3H3_9GAMM</name>
<reference evidence="2" key="1">
    <citation type="submission" date="2018-05" db="EMBL/GenBank/DDBJ databases">
        <title>Ignatzschineria dubaiensis sp. nov., isolated from necrotic foot tissues of dromedaries (Camelus dromedarius) and associated maggots in Dubai, United Arab Emirates.</title>
        <authorList>
            <person name="Tsang C.C."/>
            <person name="Tang J.Y.M."/>
            <person name="Fong J.Y.H."/>
            <person name="Kinne J."/>
            <person name="Lee H.H."/>
            <person name="Joseph M."/>
            <person name="Jose S."/>
            <person name="Schuster R.K."/>
            <person name="Tang Y."/>
            <person name="Sivakumar S."/>
            <person name="Chen J.H.K."/>
            <person name="Teng J.L.L."/>
            <person name="Lau S.K.P."/>
            <person name="Wernery U."/>
            <person name="Woo P.C.Y."/>
        </authorList>
    </citation>
    <scope>NUCLEOTIDE SEQUENCE [LARGE SCALE GENOMIC DNA]</scope>
    <source>
        <strain evidence="2">UAE-HKU58</strain>
    </source>
</reference>
<keyword evidence="2" id="KW-1185">Reference proteome</keyword>
<dbReference type="Proteomes" id="UP000245217">
    <property type="component" value="Unassembled WGS sequence"/>
</dbReference>
<dbReference type="RefSeq" id="WP_109201371.1">
    <property type="nucleotide sequence ID" value="NZ_QEWS01000003.1"/>
</dbReference>
<protein>
    <submittedName>
        <fullName evidence="1">Uncharacterized protein</fullName>
    </submittedName>
</protein>